<evidence type="ECO:0000313" key="3">
    <source>
        <dbReference type="EMBL" id="VVT44381.1"/>
    </source>
</evidence>
<sequence length="447" mass="51871">MTDKSIPNMKNFESEEVNSTLSKSKSDTIEIVKKFSNMDISLSNTVEETKISNVKWLDIKKLNTFENHISKYNAPRNFSLKKYSAGNIKEFENTSLQNGTAPHTWVDNNEDIVLEDSSKENEYDDNMEVDSDGDMVMKEYENKKDEDAMDVDEDGDEDRDGDGDRDEDNDIEVIEARNDEPKSNDDTSTIISSQTWENASTVYDKVLPRNENDTRVEGTQMQSFNRVPIFDGSSDDDQKVNEFYMKVFMYYNCFESSSTIIQLTREKRKNILKNILELSIDAKLFAALLMNEFTNDMAYYTKQTFKLLKRDLKKEKQIKKDVEELISKNIKETNHINDLNRKSEIANKKIKELTLLISNYSKNGEHTMGQNLLRLELEYGCHFFVKQFSKFKLSPTVDFDPFELVIQVSEKINGIVTIDHMKDIPKIMTIVKKAEKFMETGYNPLNF</sequence>
<keyword evidence="4" id="KW-1185">Reference proteome</keyword>
<evidence type="ECO:0000313" key="4">
    <source>
        <dbReference type="Proteomes" id="UP000398389"/>
    </source>
</evidence>
<evidence type="ECO:0000256" key="1">
    <source>
        <dbReference type="SAM" id="Coils"/>
    </source>
</evidence>
<accession>A0A5E8B6C8</accession>
<name>A0A5E8B6C8_9ASCO</name>
<feature type="region of interest" description="Disordered" evidence="2">
    <location>
        <begin position="1"/>
        <end position="23"/>
    </location>
</feature>
<feature type="compositionally biased region" description="Basic and acidic residues" evidence="2">
    <location>
        <begin position="135"/>
        <end position="146"/>
    </location>
</feature>
<dbReference type="EMBL" id="CABVLU010000001">
    <property type="protein sequence ID" value="VVT44381.1"/>
    <property type="molecule type" value="Genomic_DNA"/>
</dbReference>
<gene>
    <name evidence="3" type="ORF">SAPINGB_P000397</name>
</gene>
<proteinExistence type="predicted"/>
<dbReference type="GeneID" id="43579221"/>
<feature type="compositionally biased region" description="Basic and acidic residues" evidence="2">
    <location>
        <begin position="174"/>
        <end position="185"/>
    </location>
</feature>
<feature type="region of interest" description="Disordered" evidence="2">
    <location>
        <begin position="115"/>
        <end position="193"/>
    </location>
</feature>
<dbReference type="AlphaFoldDB" id="A0A5E8B6C8"/>
<feature type="compositionally biased region" description="Acidic residues" evidence="2">
    <location>
        <begin position="147"/>
        <end position="173"/>
    </location>
</feature>
<dbReference type="Proteomes" id="UP000398389">
    <property type="component" value="Unassembled WGS sequence"/>
</dbReference>
<reference evidence="3 4" key="1">
    <citation type="submission" date="2019-09" db="EMBL/GenBank/DDBJ databases">
        <authorList>
            <person name="Brejova B."/>
        </authorList>
    </citation>
    <scope>NUCLEOTIDE SEQUENCE [LARGE SCALE GENOMIC DNA]</scope>
</reference>
<evidence type="ECO:0000256" key="2">
    <source>
        <dbReference type="SAM" id="MobiDB-lite"/>
    </source>
</evidence>
<protein>
    <submittedName>
        <fullName evidence="3">Uncharacterized protein</fullName>
    </submittedName>
</protein>
<organism evidence="3 4">
    <name type="scientific">Magnusiomyces paraingens</name>
    <dbReference type="NCBI Taxonomy" id="2606893"/>
    <lineage>
        <taxon>Eukaryota</taxon>
        <taxon>Fungi</taxon>
        <taxon>Dikarya</taxon>
        <taxon>Ascomycota</taxon>
        <taxon>Saccharomycotina</taxon>
        <taxon>Dipodascomycetes</taxon>
        <taxon>Dipodascales</taxon>
        <taxon>Dipodascaceae</taxon>
        <taxon>Magnusiomyces</taxon>
    </lineage>
</organism>
<keyword evidence="1" id="KW-0175">Coiled coil</keyword>
<feature type="compositionally biased region" description="Acidic residues" evidence="2">
    <location>
        <begin position="122"/>
        <end position="133"/>
    </location>
</feature>
<dbReference type="RefSeq" id="XP_031851012.1">
    <property type="nucleotide sequence ID" value="XM_031995121.1"/>
</dbReference>
<feature type="coiled-coil region" evidence="1">
    <location>
        <begin position="305"/>
        <end position="356"/>
    </location>
</feature>